<reference evidence="5" key="1">
    <citation type="submission" date="2015-01" db="EMBL/GenBank/DDBJ databases">
        <authorList>
            <person name="Durling Mikael"/>
        </authorList>
    </citation>
    <scope>NUCLEOTIDE SEQUENCE</scope>
</reference>
<dbReference type="PANTHER" id="PTHR12935:SF0">
    <property type="entry name" value="GAMMA-GLUTAMYLCYCLOTRANSFERASE"/>
    <property type="match status" value="1"/>
</dbReference>
<dbReference type="Proteomes" id="UP000616885">
    <property type="component" value="Unassembled WGS sequence"/>
</dbReference>
<protein>
    <recommendedName>
        <fullName evidence="1">gamma-glutamylcyclotransferase</fullName>
        <ecNumber evidence="1">4.3.2.9</ecNumber>
    </recommendedName>
</protein>
<feature type="binding site" evidence="4">
    <location>
        <position position="163"/>
    </location>
    <ligand>
        <name>substrate</name>
    </ligand>
</feature>
<organism evidence="5">
    <name type="scientific">Bionectria ochroleuca</name>
    <name type="common">Gliocladium roseum</name>
    <dbReference type="NCBI Taxonomy" id="29856"/>
    <lineage>
        <taxon>Eukaryota</taxon>
        <taxon>Fungi</taxon>
        <taxon>Dikarya</taxon>
        <taxon>Ascomycota</taxon>
        <taxon>Pezizomycotina</taxon>
        <taxon>Sordariomycetes</taxon>
        <taxon>Hypocreomycetidae</taxon>
        <taxon>Hypocreales</taxon>
        <taxon>Bionectriaceae</taxon>
        <taxon>Clonostachys</taxon>
    </lineage>
</organism>
<dbReference type="GO" id="GO:0003839">
    <property type="term" value="F:gamma-glutamylcyclotransferase activity"/>
    <property type="evidence" value="ECO:0007669"/>
    <property type="project" value="UniProtKB-EC"/>
</dbReference>
<dbReference type="InterPro" id="IPR017939">
    <property type="entry name" value="G-Glutamylcylcotransferase"/>
</dbReference>
<dbReference type="PANTHER" id="PTHR12935">
    <property type="entry name" value="GAMMA-GLUTAMYLCYCLOTRANSFERASE"/>
    <property type="match status" value="1"/>
</dbReference>
<evidence type="ECO:0000313" key="5">
    <source>
        <dbReference type="EMBL" id="CEO57303.1"/>
    </source>
</evidence>
<feature type="binding site" evidence="4">
    <location>
        <begin position="22"/>
        <end position="27"/>
    </location>
    <ligand>
        <name>substrate</name>
    </ligand>
</feature>
<dbReference type="AlphaFoldDB" id="A0A0B7KIC2"/>
<name>A0A0B7KIC2_BIOOC</name>
<evidence type="ECO:0000256" key="4">
    <source>
        <dbReference type="PIRSR" id="PIRSR617939-2"/>
    </source>
</evidence>
<dbReference type="EC" id="4.3.2.9" evidence="1"/>
<sequence length="272" mass="31305">MTTCEKFPPWKASSMPNEPMWYFGYGSNMKASSMADRKITPLKTKAVTVPTHFVTFDIFGIPYSEPSYASLEQFPDGGHGKLDLLHRRNRTQVPPACGVGHLLNPVDFHRLLVTEGSGVVYNLIEVQAYELAPDGKPILAAFPVYTLKAKWPQRPNGIPSARYMNLFLQGARDHNLPPAYIEYLEKLPRYQKVEGPERTAGQLVFDRAWRPFLKRLVRITTWKVDEDGNCPFFVALIIVWLYQLMWKYHDLIHKHIFEEGDGGKLHYVRVRE</sequence>
<dbReference type="EMBL" id="CDPU01000095">
    <property type="protein sequence ID" value="CEO57303.1"/>
    <property type="molecule type" value="Genomic_DNA"/>
</dbReference>
<dbReference type="EMBL" id="JADCTT010000016">
    <property type="protein sequence ID" value="KAF9743780.1"/>
    <property type="molecule type" value="Genomic_DNA"/>
</dbReference>
<dbReference type="Gene3D" id="3.10.490.10">
    <property type="entry name" value="Gamma-glutamyl cyclotransferase-like"/>
    <property type="match status" value="1"/>
</dbReference>
<keyword evidence="2" id="KW-0456">Lyase</keyword>
<proteinExistence type="predicted"/>
<evidence type="ECO:0000256" key="1">
    <source>
        <dbReference type="ARBA" id="ARBA00012346"/>
    </source>
</evidence>
<evidence type="ECO:0000256" key="2">
    <source>
        <dbReference type="ARBA" id="ARBA00023239"/>
    </source>
</evidence>
<gene>
    <name evidence="5" type="ORF">BN869_000013361_1</name>
    <name evidence="6" type="ORF">IM811_006120</name>
</gene>
<evidence type="ECO:0000313" key="6">
    <source>
        <dbReference type="EMBL" id="KAF9743780.1"/>
    </source>
</evidence>
<reference evidence="6" key="2">
    <citation type="submission" date="2020-10" db="EMBL/GenBank/DDBJ databases">
        <title>High-Quality Genome Resource of Clonostachys rosea strain S41 by Oxford Nanopore Long-Read Sequencing.</title>
        <authorList>
            <person name="Wang H."/>
        </authorList>
    </citation>
    <scope>NUCLEOTIDE SEQUENCE</scope>
    <source>
        <strain evidence="6">S41</strain>
    </source>
</reference>
<evidence type="ECO:0000256" key="3">
    <source>
        <dbReference type="PIRSR" id="PIRSR617939-1"/>
    </source>
</evidence>
<feature type="active site" description="Proton acceptor" evidence="3">
    <location>
        <position position="115"/>
    </location>
</feature>
<accession>A0A0B7KIC2</accession>